<dbReference type="InterPro" id="IPR018713">
    <property type="entry name" value="MPAB/Lcp_cat_dom"/>
</dbReference>
<name>A0A1A0N3I8_MYCMU</name>
<dbReference type="Proteomes" id="UP000093962">
    <property type="component" value="Unassembled WGS sequence"/>
</dbReference>
<organism evidence="2 3">
    <name type="scientific">Mycolicibacterium mucogenicum</name>
    <name type="common">Mycobacterium mucogenicum</name>
    <dbReference type="NCBI Taxonomy" id="56689"/>
    <lineage>
        <taxon>Bacteria</taxon>
        <taxon>Bacillati</taxon>
        <taxon>Actinomycetota</taxon>
        <taxon>Actinomycetes</taxon>
        <taxon>Mycobacteriales</taxon>
        <taxon>Mycobacteriaceae</taxon>
        <taxon>Mycolicibacterium</taxon>
    </lineage>
</organism>
<dbReference type="GO" id="GO:0016491">
    <property type="term" value="F:oxidoreductase activity"/>
    <property type="evidence" value="ECO:0007669"/>
    <property type="project" value="InterPro"/>
</dbReference>
<reference evidence="2 3" key="1">
    <citation type="submission" date="2016-06" db="EMBL/GenBank/DDBJ databases">
        <authorList>
            <person name="Kjaerup R.B."/>
            <person name="Dalgaard T.S."/>
            <person name="Juul-Madsen H.R."/>
        </authorList>
    </citation>
    <scope>NUCLEOTIDE SEQUENCE [LARGE SCALE GENOMIC DNA]</scope>
    <source>
        <strain evidence="2 3">1199456.5</strain>
    </source>
</reference>
<dbReference type="EMBL" id="LZSF01000028">
    <property type="protein sequence ID" value="OBA91603.1"/>
    <property type="molecule type" value="Genomic_DNA"/>
</dbReference>
<gene>
    <name evidence="2" type="ORF">A5642_10180</name>
</gene>
<dbReference type="AlphaFoldDB" id="A0A1A0N3I8"/>
<proteinExistence type="predicted"/>
<evidence type="ECO:0000313" key="3">
    <source>
        <dbReference type="Proteomes" id="UP000093962"/>
    </source>
</evidence>
<feature type="domain" description="ER-bound oxygenase mpaB/mpaB'/Rubber oxygenase catalytic" evidence="1">
    <location>
        <begin position="22"/>
        <end position="249"/>
    </location>
</feature>
<protein>
    <recommendedName>
        <fullName evidence="1">ER-bound oxygenase mpaB/mpaB'/Rubber oxygenase catalytic domain-containing protein</fullName>
    </recommendedName>
</protein>
<dbReference type="Pfam" id="PF09995">
    <property type="entry name" value="MPAB_Lcp_cat"/>
    <property type="match status" value="1"/>
</dbReference>
<evidence type="ECO:0000259" key="1">
    <source>
        <dbReference type="Pfam" id="PF09995"/>
    </source>
</evidence>
<evidence type="ECO:0000313" key="2">
    <source>
        <dbReference type="EMBL" id="OBA91603.1"/>
    </source>
</evidence>
<sequence length="350" mass="38212">MVTQPVQPLADYGYFGPGTVTWKVWGHTTTPVTGLQRAVVVEELDPSLIAAVDATQANYDRPRTRYDRTVRYFATVAFGDSESVIKAADVLVKVHSKAIGTEPVSGNKYDANNPHSQLWILLTGWHSVLTAYEMYGGGKLTPEEENQYWEECAIAAEFQTCDPADVPRTSAGVRAYFDEMRPRLAVSEAARAMMDHLLNAKVVLPPAPWALKPVVELINLVLRAGTIATMPRWIRKLSGFDQPRAVDIAVRPLLKLGYGIVDANPRLKLAVAQLIAPSVAPVAAPYILGIAPVSGEVLTPQEARSRYGYAKPADAHHDLRAKQQQRVFGDGRAPSDEGLIESQAYLGSLA</sequence>
<dbReference type="PANTHER" id="PTHR36151">
    <property type="entry name" value="BLR2777 PROTEIN"/>
    <property type="match status" value="1"/>
</dbReference>
<accession>A0A1A0N3I8</accession>
<dbReference type="PANTHER" id="PTHR36151:SF3">
    <property type="entry name" value="ER-BOUND OXYGENASE MPAB_MPAB'_RUBBER OXYGENASE CATALYTIC DOMAIN-CONTAINING PROTEIN"/>
    <property type="match status" value="1"/>
</dbReference>
<comment type="caution">
    <text evidence="2">The sequence shown here is derived from an EMBL/GenBank/DDBJ whole genome shotgun (WGS) entry which is preliminary data.</text>
</comment>